<sequence>MPNLDQERALVDGPCFPLNRVRISARKTMSVNHASSAVTVAVGAAVWFLAVNNMDVSVLCLLTVALSFGPQPSSQISVIPKPKPGSCPPLNTYVRCITKCTADHHCKGNLKCCPSRCGQTCMRPALAERRVGACPRQFPTFPVEPCDDECTEDYECEPGLKCCFIDCGRRCVVPFTYNN</sequence>
<dbReference type="SMART" id="SM00217">
    <property type="entry name" value="WAP"/>
    <property type="match status" value="2"/>
</dbReference>
<evidence type="ECO:0000313" key="4">
    <source>
        <dbReference type="Proteomes" id="UP001460270"/>
    </source>
</evidence>
<proteinExistence type="predicted"/>
<protein>
    <recommendedName>
        <fullName evidence="2">WAP domain-containing protein</fullName>
    </recommendedName>
</protein>
<dbReference type="EMBL" id="JBBPFD010000491">
    <property type="protein sequence ID" value="KAK7878624.1"/>
    <property type="molecule type" value="Genomic_DNA"/>
</dbReference>
<dbReference type="AlphaFoldDB" id="A0AAW0MHJ4"/>
<reference evidence="4" key="1">
    <citation type="submission" date="2024-04" db="EMBL/GenBank/DDBJ databases">
        <title>Salinicola lusitanus LLJ914,a marine bacterium isolated from the Okinawa Trough.</title>
        <authorList>
            <person name="Li J."/>
        </authorList>
    </citation>
    <scope>NUCLEOTIDE SEQUENCE [LARGE SCALE GENOMIC DNA]</scope>
</reference>
<dbReference type="Proteomes" id="UP001460270">
    <property type="component" value="Unassembled WGS sequence"/>
</dbReference>
<keyword evidence="1" id="KW-0472">Membrane</keyword>
<gene>
    <name evidence="3" type="ORF">WMY93_030460</name>
</gene>
<dbReference type="GO" id="GO:0005615">
    <property type="term" value="C:extracellular space"/>
    <property type="evidence" value="ECO:0007669"/>
    <property type="project" value="TreeGrafter"/>
</dbReference>
<dbReference type="CDD" id="cd00199">
    <property type="entry name" value="WAP"/>
    <property type="match status" value="1"/>
</dbReference>
<evidence type="ECO:0000313" key="3">
    <source>
        <dbReference type="EMBL" id="KAK7878624.1"/>
    </source>
</evidence>
<dbReference type="InterPro" id="IPR008197">
    <property type="entry name" value="WAP_dom"/>
</dbReference>
<dbReference type="PROSITE" id="PS51390">
    <property type="entry name" value="WAP"/>
    <property type="match status" value="2"/>
</dbReference>
<feature type="domain" description="WAP" evidence="2">
    <location>
        <begin position="127"/>
        <end position="175"/>
    </location>
</feature>
<dbReference type="Pfam" id="PF00095">
    <property type="entry name" value="WAP"/>
    <property type="match status" value="2"/>
</dbReference>
<dbReference type="PANTHER" id="PTHR19441">
    <property type="entry name" value="WHEY ACDIC PROTEIN WAP"/>
    <property type="match status" value="1"/>
</dbReference>
<dbReference type="GO" id="GO:0004867">
    <property type="term" value="F:serine-type endopeptidase inhibitor activity"/>
    <property type="evidence" value="ECO:0007669"/>
    <property type="project" value="TreeGrafter"/>
</dbReference>
<feature type="domain" description="WAP" evidence="2">
    <location>
        <begin position="80"/>
        <end position="125"/>
    </location>
</feature>
<feature type="transmembrane region" description="Helical" evidence="1">
    <location>
        <begin position="30"/>
        <end position="50"/>
    </location>
</feature>
<keyword evidence="1" id="KW-1133">Transmembrane helix</keyword>
<dbReference type="SUPFAM" id="SSF57256">
    <property type="entry name" value="Elafin-like"/>
    <property type="match status" value="2"/>
</dbReference>
<evidence type="ECO:0000256" key="1">
    <source>
        <dbReference type="SAM" id="Phobius"/>
    </source>
</evidence>
<comment type="caution">
    <text evidence="3">The sequence shown here is derived from an EMBL/GenBank/DDBJ whole genome shotgun (WGS) entry which is preliminary data.</text>
</comment>
<keyword evidence="1" id="KW-0812">Transmembrane</keyword>
<organism evidence="3 4">
    <name type="scientific">Mugilogobius chulae</name>
    <name type="common">yellowstripe goby</name>
    <dbReference type="NCBI Taxonomy" id="88201"/>
    <lineage>
        <taxon>Eukaryota</taxon>
        <taxon>Metazoa</taxon>
        <taxon>Chordata</taxon>
        <taxon>Craniata</taxon>
        <taxon>Vertebrata</taxon>
        <taxon>Euteleostomi</taxon>
        <taxon>Actinopterygii</taxon>
        <taxon>Neopterygii</taxon>
        <taxon>Teleostei</taxon>
        <taxon>Neoteleostei</taxon>
        <taxon>Acanthomorphata</taxon>
        <taxon>Gobiaria</taxon>
        <taxon>Gobiiformes</taxon>
        <taxon>Gobioidei</taxon>
        <taxon>Gobiidae</taxon>
        <taxon>Gobionellinae</taxon>
        <taxon>Mugilogobius</taxon>
    </lineage>
</organism>
<keyword evidence="4" id="KW-1185">Reference proteome</keyword>
<evidence type="ECO:0000259" key="2">
    <source>
        <dbReference type="PROSITE" id="PS51390"/>
    </source>
</evidence>
<dbReference type="InterPro" id="IPR050514">
    <property type="entry name" value="WAP_four-disulfide_core"/>
</dbReference>
<dbReference type="PRINTS" id="PR00003">
    <property type="entry name" value="4DISULPHCORE"/>
</dbReference>
<dbReference type="InterPro" id="IPR036645">
    <property type="entry name" value="Elafin-like_sf"/>
</dbReference>
<accession>A0AAW0MHJ4</accession>
<name>A0AAW0MHJ4_9GOBI</name>
<dbReference type="Gene3D" id="4.10.75.10">
    <property type="entry name" value="Elafin-like"/>
    <property type="match status" value="2"/>
</dbReference>
<dbReference type="PANTHER" id="PTHR19441:SF95">
    <property type="entry name" value="PERLWAPIN ISOFORM X1"/>
    <property type="match status" value="1"/>
</dbReference>